<evidence type="ECO:0008006" key="3">
    <source>
        <dbReference type="Google" id="ProtNLM"/>
    </source>
</evidence>
<sequence>MGDKMVDKLELVNQKAIEMFPELWKAVYLRHLKSNILTGGHDPFHAARVGQYAFEIAEALEVARLAGVAGLCHNADRILQHDLKVSRKDVPEEMVIVLVNEWLDFTDLSEEKRRLVVSAVLLHSLPNDPNDGLVLVTLKDADRLANLEPDVIMRAAQFYPDFPVVDPVYWLSESSGYFSRTAIECWLDVGLLPFTPPEGG</sequence>
<proteinExistence type="predicted"/>
<evidence type="ECO:0000313" key="1">
    <source>
        <dbReference type="EMBL" id="OGY64311.1"/>
    </source>
</evidence>
<dbReference type="Proteomes" id="UP000177960">
    <property type="component" value="Unassembled WGS sequence"/>
</dbReference>
<name>A0A1G1ZIE5_9BACT</name>
<gene>
    <name evidence="1" type="ORF">A3B92_00810</name>
</gene>
<organism evidence="1 2">
    <name type="scientific">Candidatus Harrisonbacteria bacterium RIFCSPHIGHO2_02_FULL_42_16</name>
    <dbReference type="NCBI Taxonomy" id="1798404"/>
    <lineage>
        <taxon>Bacteria</taxon>
        <taxon>Candidatus Harrisoniibacteriota</taxon>
    </lineage>
</organism>
<dbReference type="STRING" id="1798404.A3B92_00810"/>
<dbReference type="SUPFAM" id="SSF109604">
    <property type="entry name" value="HD-domain/PDEase-like"/>
    <property type="match status" value="1"/>
</dbReference>
<protein>
    <recommendedName>
        <fullName evidence="3">HD domain-containing protein</fullName>
    </recommendedName>
</protein>
<dbReference type="EMBL" id="MHJG01000005">
    <property type="protein sequence ID" value="OGY64311.1"/>
    <property type="molecule type" value="Genomic_DNA"/>
</dbReference>
<accession>A0A1G1ZIE5</accession>
<reference evidence="1 2" key="1">
    <citation type="journal article" date="2016" name="Nat. Commun.">
        <title>Thousands of microbial genomes shed light on interconnected biogeochemical processes in an aquifer system.</title>
        <authorList>
            <person name="Anantharaman K."/>
            <person name="Brown C.T."/>
            <person name="Hug L.A."/>
            <person name="Sharon I."/>
            <person name="Castelle C.J."/>
            <person name="Probst A.J."/>
            <person name="Thomas B.C."/>
            <person name="Singh A."/>
            <person name="Wilkins M.J."/>
            <person name="Karaoz U."/>
            <person name="Brodie E.L."/>
            <person name="Williams K.H."/>
            <person name="Hubbard S.S."/>
            <person name="Banfield J.F."/>
        </authorList>
    </citation>
    <scope>NUCLEOTIDE SEQUENCE [LARGE SCALE GENOMIC DNA]</scope>
</reference>
<dbReference type="Gene3D" id="1.10.3210.10">
    <property type="entry name" value="Hypothetical protein af1432"/>
    <property type="match status" value="1"/>
</dbReference>
<evidence type="ECO:0000313" key="2">
    <source>
        <dbReference type="Proteomes" id="UP000177960"/>
    </source>
</evidence>
<dbReference type="AlphaFoldDB" id="A0A1G1ZIE5"/>
<comment type="caution">
    <text evidence="1">The sequence shown here is derived from an EMBL/GenBank/DDBJ whole genome shotgun (WGS) entry which is preliminary data.</text>
</comment>